<evidence type="ECO:0000313" key="3">
    <source>
        <dbReference type="Proteomes" id="UP000001555"/>
    </source>
</evidence>
<dbReference type="VEuPathDB" id="VectorBase:ISCW009996"/>
<dbReference type="HOGENOM" id="CLU_2963343_0_0_1"/>
<protein>
    <submittedName>
        <fullName evidence="1 2">Uncharacterized protein</fullName>
    </submittedName>
</protein>
<dbReference type="Proteomes" id="UP000001555">
    <property type="component" value="Unassembled WGS sequence"/>
</dbReference>
<dbReference type="VEuPathDB" id="VectorBase:ISCI009996"/>
<name>B7PYU6_IXOSC</name>
<reference evidence="2" key="2">
    <citation type="submission" date="2020-05" db="UniProtKB">
        <authorList>
            <consortium name="EnsemblMetazoa"/>
        </authorList>
    </citation>
    <scope>IDENTIFICATION</scope>
    <source>
        <strain evidence="2">wikel</strain>
    </source>
</reference>
<accession>B7PYU6</accession>
<dbReference type="EMBL" id="DS822211">
    <property type="protein sequence ID" value="EEC11768.1"/>
    <property type="molecule type" value="Genomic_DNA"/>
</dbReference>
<sequence length="59" mass="6889">MLAKVDILTVTLLFAHINNKQMPDYFDIPAPGVAKEYDYIIGKLFELYTLLRKNFEKPK</sequence>
<reference evidence="1 3" key="1">
    <citation type="submission" date="2008-03" db="EMBL/GenBank/DDBJ databases">
        <title>Annotation of Ixodes scapularis.</title>
        <authorList>
            <consortium name="Ixodes scapularis Genome Project Consortium"/>
            <person name="Caler E."/>
            <person name="Hannick L.I."/>
            <person name="Bidwell S."/>
            <person name="Joardar V."/>
            <person name="Thiagarajan M."/>
            <person name="Amedeo P."/>
            <person name="Galinsky K.J."/>
            <person name="Schobel S."/>
            <person name="Inman J."/>
            <person name="Hostetler J."/>
            <person name="Miller J."/>
            <person name="Hammond M."/>
            <person name="Megy K."/>
            <person name="Lawson D."/>
            <person name="Kodira C."/>
            <person name="Sutton G."/>
            <person name="Meyer J."/>
            <person name="Hill C.A."/>
            <person name="Birren B."/>
            <person name="Nene V."/>
            <person name="Collins F."/>
            <person name="Alarcon-Chaidez F."/>
            <person name="Wikel S."/>
            <person name="Strausberg R."/>
        </authorList>
    </citation>
    <scope>NUCLEOTIDE SEQUENCE [LARGE SCALE GENOMIC DNA]</scope>
    <source>
        <strain evidence="3">Wikel</strain>
        <strain evidence="1">Wikel colony</strain>
    </source>
</reference>
<proteinExistence type="predicted"/>
<dbReference type="EMBL" id="ABJB010623092">
    <property type="status" value="NOT_ANNOTATED_CDS"/>
    <property type="molecule type" value="Genomic_DNA"/>
</dbReference>
<dbReference type="PaxDb" id="6945-B7PYU6"/>
<dbReference type="AlphaFoldDB" id="B7PYU6"/>
<dbReference type="InParanoid" id="B7PYU6"/>
<evidence type="ECO:0000313" key="1">
    <source>
        <dbReference type="EMBL" id="EEC11768.1"/>
    </source>
</evidence>
<evidence type="ECO:0000313" key="2">
    <source>
        <dbReference type="EnsemblMetazoa" id="ISCW009996-PA"/>
    </source>
</evidence>
<dbReference type="EnsemblMetazoa" id="ISCW009996-RA">
    <property type="protein sequence ID" value="ISCW009996-PA"/>
    <property type="gene ID" value="ISCW009996"/>
</dbReference>
<gene>
    <name evidence="1" type="ORF">IscW_ISCW009996</name>
</gene>
<keyword evidence="3" id="KW-1185">Reference proteome</keyword>
<organism>
    <name type="scientific">Ixodes scapularis</name>
    <name type="common">Black-legged tick</name>
    <name type="synonym">Deer tick</name>
    <dbReference type="NCBI Taxonomy" id="6945"/>
    <lineage>
        <taxon>Eukaryota</taxon>
        <taxon>Metazoa</taxon>
        <taxon>Ecdysozoa</taxon>
        <taxon>Arthropoda</taxon>
        <taxon>Chelicerata</taxon>
        <taxon>Arachnida</taxon>
        <taxon>Acari</taxon>
        <taxon>Parasitiformes</taxon>
        <taxon>Ixodida</taxon>
        <taxon>Ixodoidea</taxon>
        <taxon>Ixodidae</taxon>
        <taxon>Ixodinae</taxon>
        <taxon>Ixodes</taxon>
    </lineage>
</organism>